<reference evidence="13" key="1">
    <citation type="journal article" date="2018" name="Nat. Microbiol.">
        <title>Leveraging single-cell genomics to expand the fungal tree of life.</title>
        <authorList>
            <person name="Ahrendt S.R."/>
            <person name="Quandt C.A."/>
            <person name="Ciobanu D."/>
            <person name="Clum A."/>
            <person name="Salamov A."/>
            <person name="Andreopoulos B."/>
            <person name="Cheng J.F."/>
            <person name="Woyke T."/>
            <person name="Pelin A."/>
            <person name="Henrissat B."/>
            <person name="Reynolds N.K."/>
            <person name="Benny G.L."/>
            <person name="Smith M.E."/>
            <person name="James T.Y."/>
            <person name="Grigoriev I.V."/>
        </authorList>
    </citation>
    <scope>NUCLEOTIDE SEQUENCE [LARGE SCALE GENOMIC DNA]</scope>
    <source>
        <strain evidence="13">CSF55</strain>
    </source>
</reference>
<protein>
    <recommendedName>
        <fullName evidence="2 11">Alkaline phosphatase</fullName>
        <ecNumber evidence="2 11">3.1.3.1</ecNumber>
    </recommendedName>
</protein>
<comment type="similarity">
    <text evidence="1 10">Belongs to the alkaline phosphatase family.</text>
</comment>
<keyword evidence="5 11" id="KW-0378">Hydrolase</keyword>
<dbReference type="InterPro" id="IPR001952">
    <property type="entry name" value="Alkaline_phosphatase"/>
</dbReference>
<evidence type="ECO:0000256" key="5">
    <source>
        <dbReference type="ARBA" id="ARBA00022801"/>
    </source>
</evidence>
<feature type="active site" description="Phosphoserine intermediate" evidence="8">
    <location>
        <position position="81"/>
    </location>
</feature>
<evidence type="ECO:0000256" key="2">
    <source>
        <dbReference type="ARBA" id="ARBA00012647"/>
    </source>
</evidence>
<feature type="binding site" evidence="9">
    <location>
        <position position="293"/>
    </location>
    <ligand>
        <name>Zn(2+)</name>
        <dbReference type="ChEBI" id="CHEBI:29105"/>
        <label>2</label>
    </ligand>
</feature>
<comment type="catalytic activity">
    <reaction evidence="11">
        <text>a phosphate monoester + H2O = an alcohol + phosphate</text>
        <dbReference type="Rhea" id="RHEA:15017"/>
        <dbReference type="ChEBI" id="CHEBI:15377"/>
        <dbReference type="ChEBI" id="CHEBI:30879"/>
        <dbReference type="ChEBI" id="CHEBI:43474"/>
        <dbReference type="ChEBI" id="CHEBI:67140"/>
        <dbReference type="EC" id="3.1.3.1"/>
    </reaction>
</comment>
<dbReference type="GO" id="GO:0046872">
    <property type="term" value="F:metal ion binding"/>
    <property type="evidence" value="ECO:0007669"/>
    <property type="project" value="UniProtKB-KW"/>
</dbReference>
<feature type="binding site" evidence="9">
    <location>
        <position position="292"/>
    </location>
    <ligand>
        <name>Zn(2+)</name>
        <dbReference type="ChEBI" id="CHEBI:29105"/>
        <label>2</label>
    </ligand>
</feature>
<feature type="non-terminal residue" evidence="12">
    <location>
        <position position="441"/>
    </location>
</feature>
<evidence type="ECO:0000256" key="4">
    <source>
        <dbReference type="ARBA" id="ARBA00022723"/>
    </source>
</evidence>
<dbReference type="InterPro" id="IPR018299">
    <property type="entry name" value="Alkaline_phosphatase_AS"/>
</dbReference>
<name>A0A4V1J0D1_ROZAC</name>
<feature type="binding site" evidence="9">
    <location>
        <position position="245"/>
    </location>
    <ligand>
        <name>Mg(2+)</name>
        <dbReference type="ChEBI" id="CHEBI:18420"/>
    </ligand>
</feature>
<feature type="binding site" evidence="9">
    <location>
        <position position="250"/>
    </location>
    <ligand>
        <name>Zn(2+)</name>
        <dbReference type="ChEBI" id="CHEBI:29105"/>
        <label>2</label>
    </ligand>
</feature>
<evidence type="ECO:0000256" key="7">
    <source>
        <dbReference type="ARBA" id="ARBA00022842"/>
    </source>
</evidence>
<accession>A0A4V1J0D1</accession>
<dbReference type="PRINTS" id="PR00113">
    <property type="entry name" value="ALKPHPHTASE"/>
</dbReference>
<dbReference type="Gene3D" id="3.40.720.10">
    <property type="entry name" value="Alkaline Phosphatase, subunit A"/>
    <property type="match status" value="1"/>
</dbReference>
<organism evidence="12 13">
    <name type="scientific">Rozella allomycis (strain CSF55)</name>
    <dbReference type="NCBI Taxonomy" id="988480"/>
    <lineage>
        <taxon>Eukaryota</taxon>
        <taxon>Fungi</taxon>
        <taxon>Fungi incertae sedis</taxon>
        <taxon>Cryptomycota</taxon>
        <taxon>Cryptomycota incertae sedis</taxon>
        <taxon>Rozella</taxon>
    </lineage>
</organism>
<feature type="binding site" evidence="9">
    <location>
        <position position="34"/>
    </location>
    <ligand>
        <name>Zn(2+)</name>
        <dbReference type="ChEBI" id="CHEBI:29105"/>
        <label>2</label>
    </ligand>
</feature>
<sequence length="441" mass="49094">MESSFVFHISHGFFVRNYTLQDKNRKYVILMISDGYGPASQTFARSFNQALHKDAELLLPLDTMLVGSSRTKSSSSLITDSAAGATAFSCAIKTYNGAIGVEPNKKPCITVLEAAKKAGYATGLVSTSRVTHATPASFSAHVEHRDMESEIALFQMGFSKLNQTVDLLMGGGRCMFVSGKDSCRRDNINLLVKRSSATLAFSRAELSSIESIHQDNSQPSLMEMASFALKNLMEASDKGFFLMIEGSRIDMAAHSNDPATHAREILMYQQTVELVKDFVDKNPGAVMISVSDHETGGLTVGAQYTEEYPEYKWNPQILLDINKSTSRISKEIKENISDNMNSDSIEIYLKIVIKAYLPFELEKVELDYLKKHVLNNDYSKISKRANIGWTTYGHTGVDVNLYAYGRNSEALRGSRENTEIGRFVLDSLGIHKEHKLMQQRI</sequence>
<keyword evidence="6 9" id="KW-0862">Zinc</keyword>
<evidence type="ECO:0000313" key="12">
    <source>
        <dbReference type="EMBL" id="RKP21139.1"/>
    </source>
</evidence>
<dbReference type="EC" id="3.1.3.1" evidence="2 11"/>
<dbReference type="SUPFAM" id="SSF53649">
    <property type="entry name" value="Alkaline phosphatase-like"/>
    <property type="match status" value="1"/>
</dbReference>
<dbReference type="AlphaFoldDB" id="A0A4V1J0D1"/>
<evidence type="ECO:0000256" key="9">
    <source>
        <dbReference type="PIRSR" id="PIRSR601952-2"/>
    </source>
</evidence>
<evidence type="ECO:0000313" key="13">
    <source>
        <dbReference type="Proteomes" id="UP000281549"/>
    </source>
</evidence>
<dbReference type="EMBL" id="ML004983">
    <property type="protein sequence ID" value="RKP21139.1"/>
    <property type="molecule type" value="Genomic_DNA"/>
</dbReference>
<evidence type="ECO:0000256" key="8">
    <source>
        <dbReference type="PIRSR" id="PIRSR601952-1"/>
    </source>
</evidence>
<feature type="binding site" evidence="9">
    <location>
        <position position="254"/>
    </location>
    <ligand>
        <name>Zn(2+)</name>
        <dbReference type="ChEBI" id="CHEBI:29105"/>
        <label>2</label>
    </ligand>
</feature>
<feature type="binding site" evidence="9">
    <location>
        <position position="132"/>
    </location>
    <ligand>
        <name>Mg(2+)</name>
        <dbReference type="ChEBI" id="CHEBI:18420"/>
    </ligand>
</feature>
<dbReference type="PANTHER" id="PTHR11596:SF5">
    <property type="entry name" value="ALKALINE PHOSPHATASE"/>
    <property type="match status" value="1"/>
</dbReference>
<evidence type="ECO:0000256" key="6">
    <source>
        <dbReference type="ARBA" id="ARBA00022833"/>
    </source>
</evidence>
<evidence type="ECO:0000256" key="10">
    <source>
        <dbReference type="RuleBase" id="RU003946"/>
    </source>
</evidence>
<dbReference type="Gene3D" id="1.10.60.40">
    <property type="match status" value="1"/>
</dbReference>
<comment type="cofactor">
    <cofactor evidence="9">
        <name>Mg(2+)</name>
        <dbReference type="ChEBI" id="CHEBI:18420"/>
    </cofactor>
    <text evidence="9">Binds 1 Mg(2+) ion.</text>
</comment>
<dbReference type="GO" id="GO:0000329">
    <property type="term" value="C:fungal-type vacuole membrane"/>
    <property type="evidence" value="ECO:0007669"/>
    <property type="project" value="TreeGrafter"/>
</dbReference>
<dbReference type="InterPro" id="IPR017850">
    <property type="entry name" value="Alkaline_phosphatase_core_sf"/>
</dbReference>
<keyword evidence="4 9" id="KW-0479">Metal-binding</keyword>
<proteinExistence type="inferred from homology"/>
<dbReference type="CDD" id="cd16012">
    <property type="entry name" value="ALP"/>
    <property type="match status" value="1"/>
</dbReference>
<dbReference type="PANTHER" id="PTHR11596">
    <property type="entry name" value="ALKALINE PHOSPHATASE"/>
    <property type="match status" value="1"/>
</dbReference>
<evidence type="ECO:0000256" key="11">
    <source>
        <dbReference type="RuleBase" id="RU003947"/>
    </source>
</evidence>
<dbReference type="Proteomes" id="UP000281549">
    <property type="component" value="Unassembled WGS sequence"/>
</dbReference>
<feature type="binding site" evidence="9">
    <location>
        <position position="34"/>
    </location>
    <ligand>
        <name>Mg(2+)</name>
        <dbReference type="ChEBI" id="CHEBI:18420"/>
    </ligand>
</feature>
<dbReference type="SMART" id="SM00098">
    <property type="entry name" value="alkPPc"/>
    <property type="match status" value="1"/>
</dbReference>
<evidence type="ECO:0000256" key="1">
    <source>
        <dbReference type="ARBA" id="ARBA00005984"/>
    </source>
</evidence>
<dbReference type="Pfam" id="PF00245">
    <property type="entry name" value="Alk_phosphatase"/>
    <property type="match status" value="2"/>
</dbReference>
<keyword evidence="3" id="KW-0597">Phosphoprotein</keyword>
<keyword evidence="7 9" id="KW-0460">Magnesium</keyword>
<dbReference type="GO" id="GO:0004035">
    <property type="term" value="F:alkaline phosphatase activity"/>
    <property type="evidence" value="ECO:0007669"/>
    <property type="project" value="UniProtKB-EC"/>
</dbReference>
<feature type="binding site" evidence="9">
    <location>
        <position position="394"/>
    </location>
    <ligand>
        <name>Zn(2+)</name>
        <dbReference type="ChEBI" id="CHEBI:29105"/>
        <label>2</label>
    </ligand>
</feature>
<comment type="cofactor">
    <cofactor evidence="9">
        <name>Zn(2+)</name>
        <dbReference type="ChEBI" id="CHEBI:29105"/>
    </cofactor>
    <text evidence="9">Binds 2 Zn(2+) ions.</text>
</comment>
<evidence type="ECO:0000256" key="3">
    <source>
        <dbReference type="ARBA" id="ARBA00022553"/>
    </source>
</evidence>
<dbReference type="PROSITE" id="PS00123">
    <property type="entry name" value="ALKALINE_PHOSPHATASE"/>
    <property type="match status" value="1"/>
</dbReference>
<gene>
    <name evidence="12" type="ORF">ROZALSC1DRAFT_27424</name>
</gene>
<feature type="binding site" evidence="9">
    <location>
        <position position="134"/>
    </location>
    <ligand>
        <name>Mg(2+)</name>
        <dbReference type="ChEBI" id="CHEBI:18420"/>
    </ligand>
</feature>